<dbReference type="AlphaFoldDB" id="A0A9W6RJG4"/>
<sequence>MSEKNPGALLSEHLGLVEAPVDRVRAVVLNVPTGELSGPDAPVVLGPGRTVTVSGGPTTFTADAGTPIVIDVDREAGWVQAHGEWWWCVRLQVEPHPDGALVRRSAYNRATGAAGRLVPYTVGRGHRRQGHAALLGLLDDLGSRLGCDTRLLPE</sequence>
<comment type="caution">
    <text evidence="1">The sequence shown here is derived from an EMBL/GenBank/DDBJ whole genome shotgun (WGS) entry which is preliminary data.</text>
</comment>
<proteinExistence type="predicted"/>
<dbReference type="RefSeq" id="WP_285625577.1">
    <property type="nucleotide sequence ID" value="NZ_BSTJ01000006.1"/>
</dbReference>
<evidence type="ECO:0008006" key="3">
    <source>
        <dbReference type="Google" id="ProtNLM"/>
    </source>
</evidence>
<dbReference type="Proteomes" id="UP001165135">
    <property type="component" value="Unassembled WGS sequence"/>
</dbReference>
<evidence type="ECO:0000313" key="2">
    <source>
        <dbReference type="Proteomes" id="UP001165135"/>
    </source>
</evidence>
<protein>
    <recommendedName>
        <fullName evidence="3">Polyketide cyclase / dehydrase and lipid transport</fullName>
    </recommendedName>
</protein>
<gene>
    <name evidence="1" type="ORF">Airi01_051150</name>
</gene>
<organism evidence="1 2">
    <name type="scientific">Actinoallomurus iriomotensis</name>
    <dbReference type="NCBI Taxonomy" id="478107"/>
    <lineage>
        <taxon>Bacteria</taxon>
        <taxon>Bacillati</taxon>
        <taxon>Actinomycetota</taxon>
        <taxon>Actinomycetes</taxon>
        <taxon>Streptosporangiales</taxon>
        <taxon>Thermomonosporaceae</taxon>
        <taxon>Actinoallomurus</taxon>
    </lineage>
</organism>
<reference evidence="1" key="1">
    <citation type="submission" date="2023-03" db="EMBL/GenBank/DDBJ databases">
        <title>Actinoallomurus iriomotensis NBRC 103681.</title>
        <authorList>
            <person name="Ichikawa N."/>
            <person name="Sato H."/>
            <person name="Tonouchi N."/>
        </authorList>
    </citation>
    <scope>NUCLEOTIDE SEQUENCE</scope>
    <source>
        <strain evidence="1">NBRC 103681</strain>
    </source>
</reference>
<evidence type="ECO:0000313" key="1">
    <source>
        <dbReference type="EMBL" id="GLY76848.1"/>
    </source>
</evidence>
<name>A0A9W6RJG4_9ACTN</name>
<dbReference type="EMBL" id="BSTJ01000006">
    <property type="protein sequence ID" value="GLY76848.1"/>
    <property type="molecule type" value="Genomic_DNA"/>
</dbReference>
<accession>A0A9W6RJG4</accession>